<dbReference type="EMBL" id="CP079970">
    <property type="protein sequence ID" value="QYA38919.1"/>
    <property type="molecule type" value="Genomic_DNA"/>
</dbReference>
<keyword evidence="1" id="KW-0614">Plasmid</keyword>
<geneLocation type="plasmid" evidence="1">
    <name>p19Msa0499_10</name>
</geneLocation>
<name>A0A8F8QVS1_9STAP</name>
<proteinExistence type="predicted"/>
<reference evidence="1" key="1">
    <citation type="submission" date="2024-06" db="EMBL/GenBank/DDBJ databases">
        <title>Prevalence and characterization of methicillin-resistant Macrococcus spp. in food producing animals and meat in Switzerland in 2019.</title>
        <authorList>
            <person name="Keller J.E."/>
            <person name="Schwendener S."/>
            <person name="Neuenschwander J."/>
            <person name="Overesch G."/>
            <person name="Perreten V."/>
        </authorList>
    </citation>
    <scope>NUCLEOTIDE SEQUENCE</scope>
    <source>
        <strain evidence="1">19Msa0499</strain>
        <plasmid evidence="1">p19Msa0499_10</plasmid>
    </source>
</reference>
<protein>
    <submittedName>
        <fullName evidence="1">Uncharacterized protein</fullName>
    </submittedName>
</protein>
<sequence length="324" mass="37899">MATTNLEKFQKIEKMMEQAKPLLDSYLKGLEERHEYMSVYRSEYRKLRNVTKKIASDIEKDLRSREDTTTSYENVKYNIQAVYERLKEIAETEIETKGASMILEEMRDAKGSLNKSKEVNIKALKKINDVVKKYNIPVPLLEQFIEEYETEDVIGQEAADTLLNELKQGDSMYLSSFRGYRQACEEDDEVYEYYSDVVDDFLDFGLTNYGEALQEVLPESTEKRVGRPDGEALLDVLVPIKSSGLEYFQSKNRNSHGYYYNSQYAKELAYVRRALLEDREYIGTRNAFNRLTSAFEQLSDYMYERYHQLGGTPVNYHGHDDRKK</sequence>
<dbReference type="AlphaFoldDB" id="A0A8F8QVS1"/>
<accession>A0A8F8QVS1</accession>
<evidence type="ECO:0000313" key="1">
    <source>
        <dbReference type="EMBL" id="QYA38919.1"/>
    </source>
</evidence>
<gene>
    <name evidence="1" type="ORF">KYI07_11980</name>
</gene>
<organism evidence="1">
    <name type="scientific">Macrococcoides caseolyticum</name>
    <dbReference type="NCBI Taxonomy" id="69966"/>
    <lineage>
        <taxon>Bacteria</taxon>
        <taxon>Bacillati</taxon>
        <taxon>Bacillota</taxon>
        <taxon>Bacilli</taxon>
        <taxon>Bacillales</taxon>
        <taxon>Staphylococcaceae</taxon>
        <taxon>Macrococcoides</taxon>
    </lineage>
</organism>